<organism evidence="2 3">
    <name type="scientific">Mycoplasmopsis columboralis</name>
    <dbReference type="NCBI Taxonomy" id="171282"/>
    <lineage>
        <taxon>Bacteria</taxon>
        <taxon>Bacillati</taxon>
        <taxon>Mycoplasmatota</taxon>
        <taxon>Mycoplasmoidales</taxon>
        <taxon>Metamycoplasmataceae</taxon>
        <taxon>Mycoplasmopsis</taxon>
    </lineage>
</organism>
<dbReference type="AlphaFoldDB" id="A0A449B6K0"/>
<keyword evidence="3" id="KW-1185">Reference proteome</keyword>
<dbReference type="Proteomes" id="UP000289497">
    <property type="component" value="Chromosome"/>
</dbReference>
<evidence type="ECO:0000256" key="1">
    <source>
        <dbReference type="SAM" id="Phobius"/>
    </source>
</evidence>
<feature type="transmembrane region" description="Helical" evidence="1">
    <location>
        <begin position="59"/>
        <end position="80"/>
    </location>
</feature>
<accession>A0A449B6K0</accession>
<keyword evidence="1" id="KW-1133">Transmembrane helix</keyword>
<dbReference type="KEGG" id="mcou:NCTC10179_00406"/>
<dbReference type="EMBL" id="LR215039">
    <property type="protein sequence ID" value="VEU76233.1"/>
    <property type="molecule type" value="Genomic_DNA"/>
</dbReference>
<protein>
    <submittedName>
        <fullName evidence="2">Uncharacterized protein</fullName>
    </submittedName>
</protein>
<evidence type="ECO:0000313" key="3">
    <source>
        <dbReference type="Proteomes" id="UP000289497"/>
    </source>
</evidence>
<name>A0A449B6K0_9BACT</name>
<keyword evidence="1" id="KW-0472">Membrane</keyword>
<gene>
    <name evidence="2" type="ORF">NCTC10179_00406</name>
</gene>
<feature type="transmembrane region" description="Helical" evidence="1">
    <location>
        <begin position="20"/>
        <end position="39"/>
    </location>
</feature>
<proteinExistence type="predicted"/>
<dbReference type="RefSeq" id="WP_036435194.1">
    <property type="nucleotide sequence ID" value="NZ_LR215039.1"/>
</dbReference>
<keyword evidence="1" id="KW-0812">Transmembrane</keyword>
<reference evidence="2 3" key="1">
    <citation type="submission" date="2019-01" db="EMBL/GenBank/DDBJ databases">
        <authorList>
            <consortium name="Pathogen Informatics"/>
        </authorList>
    </citation>
    <scope>NUCLEOTIDE SEQUENCE [LARGE SCALE GENOMIC DNA]</scope>
    <source>
        <strain evidence="2 3">NCTC10179</strain>
    </source>
</reference>
<evidence type="ECO:0000313" key="2">
    <source>
        <dbReference type="EMBL" id="VEU76233.1"/>
    </source>
</evidence>
<sequence>MNIKVYEKFDLNQKRFFKGIYFFVWIATIFFLFSLIYFISTATYLFQQIKEDLLTKPEVLWRFFIAIFILSFCLILTFKFQRDIEYQLRNIRPLKIYKLLTKKIGFWKRLKLFVFNINETQFENLVAQNFEFKEVINSIVNES</sequence>